<feature type="chain" id="PRO_5017548664" evidence="1">
    <location>
        <begin position="18"/>
        <end position="156"/>
    </location>
</feature>
<feature type="domain" description="Ice-binding protein C-terminal" evidence="2">
    <location>
        <begin position="131"/>
        <end position="154"/>
    </location>
</feature>
<dbReference type="Pfam" id="PF07589">
    <property type="entry name" value="PEP-CTERM"/>
    <property type="match status" value="1"/>
</dbReference>
<name>A0A3D8H917_9GAMM</name>
<comment type="caution">
    <text evidence="3">The sequence shown here is derived from an EMBL/GenBank/DDBJ whole genome shotgun (WGS) entry which is preliminary data.</text>
</comment>
<evidence type="ECO:0000313" key="3">
    <source>
        <dbReference type="EMBL" id="RDU42959.1"/>
    </source>
</evidence>
<dbReference type="InterPro" id="IPR013424">
    <property type="entry name" value="Ice-binding_C"/>
</dbReference>
<proteinExistence type="predicted"/>
<evidence type="ECO:0000256" key="1">
    <source>
        <dbReference type="SAM" id="SignalP"/>
    </source>
</evidence>
<dbReference type="NCBIfam" id="TIGR02595">
    <property type="entry name" value="PEP_CTERM"/>
    <property type="match status" value="1"/>
</dbReference>
<reference evidence="3 4" key="1">
    <citation type="submission" date="2018-08" db="EMBL/GenBank/DDBJ databases">
        <title>Genome sequence of Marinobacter flavimaris KCTC 12185.</title>
        <authorList>
            <person name="Chun J."/>
            <person name="Kim B.-Y."/>
            <person name="Choi S.-B."/>
            <person name="Kwak M.-J."/>
        </authorList>
    </citation>
    <scope>NUCLEOTIDE SEQUENCE [LARGE SCALE GENOMIC DNA]</scope>
    <source>
        <strain evidence="3 4">KCTC 12185</strain>
    </source>
</reference>
<dbReference type="Proteomes" id="UP000256431">
    <property type="component" value="Unassembled WGS sequence"/>
</dbReference>
<keyword evidence="1" id="KW-0732">Signal</keyword>
<organism evidence="3 4">
    <name type="scientific">Marinobacter flavimaris</name>
    <dbReference type="NCBI Taxonomy" id="262076"/>
    <lineage>
        <taxon>Bacteria</taxon>
        <taxon>Pseudomonadati</taxon>
        <taxon>Pseudomonadota</taxon>
        <taxon>Gammaproteobacteria</taxon>
        <taxon>Pseudomonadales</taxon>
        <taxon>Marinobacteraceae</taxon>
        <taxon>Marinobacter</taxon>
    </lineage>
</organism>
<sequence>MKKFLLLTLLLPALANANVINISGAGDLNGSWETQLLFGPYYDFEETLVSQVWWQDRAAARIFAETLADGEAEGFNALLGVGPYFVWDFSGTTLNFVTYRNGGVAFGSTASSSSSFFETRDVTFATASRVTVPEPGTLVLLSLGLASIGIIRQRKF</sequence>
<dbReference type="RefSeq" id="WP_104272492.1">
    <property type="nucleotide sequence ID" value="NZ_PSSW01000024.1"/>
</dbReference>
<accession>A0A3D8H917</accession>
<evidence type="ECO:0000313" key="4">
    <source>
        <dbReference type="Proteomes" id="UP000256431"/>
    </source>
</evidence>
<protein>
    <submittedName>
        <fullName evidence="3">PEP-CTERM sorting domain-containing protein</fullName>
    </submittedName>
</protein>
<dbReference type="AlphaFoldDB" id="A0A3D8H917"/>
<keyword evidence="4" id="KW-1185">Reference proteome</keyword>
<dbReference type="EMBL" id="QRDH01000001">
    <property type="protein sequence ID" value="RDU42959.1"/>
    <property type="molecule type" value="Genomic_DNA"/>
</dbReference>
<evidence type="ECO:0000259" key="2">
    <source>
        <dbReference type="Pfam" id="PF07589"/>
    </source>
</evidence>
<gene>
    <name evidence="3" type="ORF">DXI23_04690</name>
</gene>
<feature type="signal peptide" evidence="1">
    <location>
        <begin position="1"/>
        <end position="17"/>
    </location>
</feature>